<dbReference type="InterPro" id="IPR042098">
    <property type="entry name" value="TauD-like_sf"/>
</dbReference>
<dbReference type="eggNOG" id="ENOG502QRUR">
    <property type="taxonomic scope" value="Eukaryota"/>
</dbReference>
<evidence type="ECO:0000313" key="3">
    <source>
        <dbReference type="EMBL" id="EEN55106.1"/>
    </source>
</evidence>
<evidence type="ECO:0000259" key="2">
    <source>
        <dbReference type="Pfam" id="PF02668"/>
    </source>
</evidence>
<protein>
    <recommendedName>
        <fullName evidence="2">TauD/TfdA-like domain-containing protein</fullName>
    </recommendedName>
</protein>
<dbReference type="EMBL" id="GG666562">
    <property type="protein sequence ID" value="EEN55106.1"/>
    <property type="molecule type" value="Genomic_DNA"/>
</dbReference>
<dbReference type="Gene3D" id="3.60.130.10">
    <property type="entry name" value="Clavaminate synthase-like"/>
    <property type="match status" value="2"/>
</dbReference>
<dbReference type="GO" id="GO:0016491">
    <property type="term" value="F:oxidoreductase activity"/>
    <property type="evidence" value="ECO:0007669"/>
    <property type="project" value="UniProtKB-KW"/>
</dbReference>
<gene>
    <name evidence="3" type="ORF">BRAFLDRAFT_81757</name>
</gene>
<reference evidence="3" key="1">
    <citation type="journal article" date="2008" name="Nature">
        <title>The amphioxus genome and the evolution of the chordate karyotype.</title>
        <authorList>
            <consortium name="US DOE Joint Genome Institute (JGI-PGF)"/>
            <person name="Putnam N.H."/>
            <person name="Butts T."/>
            <person name="Ferrier D.E.K."/>
            <person name="Furlong R.F."/>
            <person name="Hellsten U."/>
            <person name="Kawashima T."/>
            <person name="Robinson-Rechavi M."/>
            <person name="Shoguchi E."/>
            <person name="Terry A."/>
            <person name="Yu J.-K."/>
            <person name="Benito-Gutierrez E.L."/>
            <person name="Dubchak I."/>
            <person name="Garcia-Fernandez J."/>
            <person name="Gibson-Brown J.J."/>
            <person name="Grigoriev I.V."/>
            <person name="Horton A.C."/>
            <person name="de Jong P.J."/>
            <person name="Jurka J."/>
            <person name="Kapitonov V.V."/>
            <person name="Kohara Y."/>
            <person name="Kuroki Y."/>
            <person name="Lindquist E."/>
            <person name="Lucas S."/>
            <person name="Osoegawa K."/>
            <person name="Pennacchio L.A."/>
            <person name="Salamov A.A."/>
            <person name="Satou Y."/>
            <person name="Sauka-Spengler T."/>
            <person name="Schmutz J."/>
            <person name="Shin-I T."/>
            <person name="Toyoda A."/>
            <person name="Bronner-Fraser M."/>
            <person name="Fujiyama A."/>
            <person name="Holland L.Z."/>
            <person name="Holland P.W.H."/>
            <person name="Satoh N."/>
            <person name="Rokhsar D.S."/>
        </authorList>
    </citation>
    <scope>NUCLEOTIDE SEQUENCE [LARGE SCALE GENOMIC DNA]</scope>
    <source>
        <strain evidence="3">S238N-H82</strain>
        <tissue evidence="3">Testes</tissue>
    </source>
</reference>
<dbReference type="PANTHER" id="PTHR10696">
    <property type="entry name" value="GAMMA-BUTYROBETAINE HYDROXYLASE-RELATED"/>
    <property type="match status" value="1"/>
</dbReference>
<feature type="domain" description="TauD/TfdA-like" evidence="2">
    <location>
        <begin position="88"/>
        <end position="373"/>
    </location>
</feature>
<organism>
    <name type="scientific">Branchiostoma floridae</name>
    <name type="common">Florida lancelet</name>
    <name type="synonym">Amphioxus</name>
    <dbReference type="NCBI Taxonomy" id="7739"/>
    <lineage>
        <taxon>Eukaryota</taxon>
        <taxon>Metazoa</taxon>
        <taxon>Chordata</taxon>
        <taxon>Cephalochordata</taxon>
        <taxon>Leptocardii</taxon>
        <taxon>Amphioxiformes</taxon>
        <taxon>Branchiostomatidae</taxon>
        <taxon>Branchiostoma</taxon>
    </lineage>
</organism>
<proteinExistence type="predicted"/>
<name>C3YX88_BRAFL</name>
<dbReference type="AlphaFoldDB" id="C3YX88"/>
<accession>C3YX88</accession>
<dbReference type="SUPFAM" id="SSF51197">
    <property type="entry name" value="Clavaminate synthase-like"/>
    <property type="match status" value="2"/>
</dbReference>
<dbReference type="PANTHER" id="PTHR10696:SF21">
    <property type="entry name" value="TAUD_TFDA-LIKE DOMAIN-CONTAINING PROTEIN"/>
    <property type="match status" value="1"/>
</dbReference>
<keyword evidence="1" id="KW-0560">Oxidoreductase</keyword>
<dbReference type="InterPro" id="IPR003819">
    <property type="entry name" value="TauD/TfdA-like"/>
</dbReference>
<dbReference type="FunFam" id="3.60.130.10:FF:000010">
    <property type="entry name" value="TauD/TfdA family dioxygenase"/>
    <property type="match status" value="1"/>
</dbReference>
<dbReference type="Pfam" id="PF02668">
    <property type="entry name" value="TauD"/>
    <property type="match status" value="1"/>
</dbReference>
<sequence>MAATIPSKLCLPAYSRLPLLRACRGRCFSGTGAVGAARLVQVEEPPPYTPARLAGRQYLSGSHSPGFPEFLGSVRPGFPAVFQPAHATGPLEEWASVVKGVIDRELTGAGALLFRGLPIRTDQDFGQFCKRLGYDMMVYKGGAVDRSELTDMVYTAADEPLEMTIDLHTEMSYLPQWPKKLMFCCIKPPGEQYGGETPVTDMRSVLRDMDPVLLDRLRKRGIRYIRNIADRSRDVWCWQRTFRTEDREEVEKFLTERDFSFQWNSDDSVTYWYVMPATREHPDTGETLWFNQATSHHCSYFYQHPNFGGAEQAKFRYPFHTCYGDGEEFRQEEVTHMQQIQWRHAVGFHWQAGDVLVVNNMVTGHGRMGCTPGVTGRNLVDSFNRDGGRYRLLIIFDNHSNVTILSNPTGGEHGAGPMRAVAEVTCPVQIGNAHAADTVEARRRVPLAGRGRAGSGQHGDRAREDGIVVVVDSFNRDGGRYRLLIIFDNHSNVTILSNPTGGEHGAGPMRAVAEVTCPVQIGEVVLKKAVVTHMQQIQWRHAVGFHWQAGDVLVTHMQQIQWRHAVGFHWQAGDVLVVDNMVTGHGRMGCTPGVSGRKVVVSLTSN</sequence>
<evidence type="ECO:0000256" key="1">
    <source>
        <dbReference type="ARBA" id="ARBA00023002"/>
    </source>
</evidence>
<dbReference type="InParanoid" id="C3YX88"/>
<dbReference type="InterPro" id="IPR050411">
    <property type="entry name" value="AlphaKG_dependent_hydroxylases"/>
</dbReference>
<dbReference type="STRING" id="7739.C3YX88"/>